<dbReference type="EMBL" id="FOFT01000030">
    <property type="protein sequence ID" value="SES51239.1"/>
    <property type="molecule type" value="Genomic_DNA"/>
</dbReference>
<keyword evidence="4" id="KW-1185">Reference proteome</keyword>
<proteinExistence type="predicted"/>
<dbReference type="InterPro" id="IPR011379">
    <property type="entry name" value="MazG-related_GP37"/>
</dbReference>
<organism evidence="3 4">
    <name type="scientific">Lentzea flaviverrucosa</name>
    <dbReference type="NCBI Taxonomy" id="200379"/>
    <lineage>
        <taxon>Bacteria</taxon>
        <taxon>Bacillati</taxon>
        <taxon>Actinomycetota</taxon>
        <taxon>Actinomycetes</taxon>
        <taxon>Pseudonocardiales</taxon>
        <taxon>Pseudonocardiaceae</taxon>
        <taxon>Lentzea</taxon>
    </lineage>
</organism>
<evidence type="ECO:0000313" key="4">
    <source>
        <dbReference type="Proteomes" id="UP000199028"/>
    </source>
</evidence>
<dbReference type="Pfam" id="PF03819">
    <property type="entry name" value="MazG"/>
    <property type="match status" value="1"/>
</dbReference>
<feature type="domain" description="MazG C-terminal" evidence="2">
    <location>
        <begin position="104"/>
        <end position="288"/>
    </location>
</feature>
<dbReference type="AlphaFoldDB" id="A0A1H9XYR3"/>
<feature type="domain" description="NTP pyrophosphohydrolase MazG-like" evidence="1">
    <location>
        <begin position="30"/>
        <end position="95"/>
    </location>
</feature>
<dbReference type="Gene3D" id="1.10.287.1080">
    <property type="entry name" value="MazG-like"/>
    <property type="match status" value="1"/>
</dbReference>
<dbReference type="Pfam" id="PF18722">
    <property type="entry name" value="MazG_C"/>
    <property type="match status" value="1"/>
</dbReference>
<dbReference type="GO" id="GO:0016787">
    <property type="term" value="F:hydrolase activity"/>
    <property type="evidence" value="ECO:0007669"/>
    <property type="project" value="UniProtKB-KW"/>
</dbReference>
<accession>A0A1H9XYR3</accession>
<name>A0A1H9XYR3_9PSEU</name>
<evidence type="ECO:0000313" key="3">
    <source>
        <dbReference type="EMBL" id="SES51239.1"/>
    </source>
</evidence>
<dbReference type="RefSeq" id="WP_090074576.1">
    <property type="nucleotide sequence ID" value="NZ_FOFT01000030.1"/>
</dbReference>
<dbReference type="CDD" id="cd11541">
    <property type="entry name" value="NTP-PPase_u4"/>
    <property type="match status" value="1"/>
</dbReference>
<dbReference type="OrthoDB" id="5953925at2"/>
<protein>
    <submittedName>
        <fullName evidence="3">MazG nucleotide pyrophosphohydrolase domain-containing protein</fullName>
    </submittedName>
</protein>
<dbReference type="SUPFAM" id="SSF101386">
    <property type="entry name" value="all-alpha NTP pyrophosphatases"/>
    <property type="match status" value="1"/>
</dbReference>
<gene>
    <name evidence="3" type="ORF">SAMN05216195_1301</name>
</gene>
<sequence>MKLDEFQRKALQTDQRTMYPAGDIFVPLLGLVGEVGSLATEYKKQARDGVAHTWAKARLREELGDVLWYVAVVADRAGLSLDDIAVANLDKVADRWMPEEALMPLDLEFPDNERFPGTLTYVFRSEERADGVRVSRVTCEGTQVGDPLTDSSANPDYYRFHDIFHLSYAAALGWSPVTRALLKRKRKSQPAVDENEDGGRAIVIEEGIAALVFAYAATHSYLDGIKRIDTELLGVIKKMTNTLEVGVRSAATWEQAILRGFAVWNQLRAADGGVVHADLRSRSLTWSPLTD</sequence>
<evidence type="ECO:0000259" key="2">
    <source>
        <dbReference type="Pfam" id="PF18722"/>
    </source>
</evidence>
<dbReference type="InterPro" id="IPR004518">
    <property type="entry name" value="MazG-like_dom"/>
</dbReference>
<reference evidence="4" key="1">
    <citation type="submission" date="2016-10" db="EMBL/GenBank/DDBJ databases">
        <authorList>
            <person name="Varghese N."/>
            <person name="Submissions S."/>
        </authorList>
    </citation>
    <scope>NUCLEOTIDE SEQUENCE [LARGE SCALE GENOMIC DNA]</scope>
    <source>
        <strain evidence="4">CGMCC 4.578</strain>
    </source>
</reference>
<keyword evidence="3" id="KW-0378">Hydrolase</keyword>
<dbReference type="InterPro" id="IPR041407">
    <property type="entry name" value="MazG_C"/>
</dbReference>
<evidence type="ECO:0000259" key="1">
    <source>
        <dbReference type="Pfam" id="PF03819"/>
    </source>
</evidence>
<dbReference type="Proteomes" id="UP000199028">
    <property type="component" value="Unassembled WGS sequence"/>
</dbReference>